<feature type="compositionally biased region" description="Basic and acidic residues" evidence="1">
    <location>
        <begin position="14"/>
        <end position="38"/>
    </location>
</feature>
<protein>
    <submittedName>
        <fullName evidence="3">Uncharacterized protein</fullName>
    </submittedName>
</protein>
<organism evidence="3 4">
    <name type="scientific">Platanthera guangdongensis</name>
    <dbReference type="NCBI Taxonomy" id="2320717"/>
    <lineage>
        <taxon>Eukaryota</taxon>
        <taxon>Viridiplantae</taxon>
        <taxon>Streptophyta</taxon>
        <taxon>Embryophyta</taxon>
        <taxon>Tracheophyta</taxon>
        <taxon>Spermatophyta</taxon>
        <taxon>Magnoliopsida</taxon>
        <taxon>Liliopsida</taxon>
        <taxon>Asparagales</taxon>
        <taxon>Orchidaceae</taxon>
        <taxon>Orchidoideae</taxon>
        <taxon>Orchideae</taxon>
        <taxon>Orchidinae</taxon>
        <taxon>Platanthera</taxon>
    </lineage>
</organism>
<evidence type="ECO:0000256" key="2">
    <source>
        <dbReference type="SAM" id="Phobius"/>
    </source>
</evidence>
<evidence type="ECO:0000313" key="4">
    <source>
        <dbReference type="Proteomes" id="UP001412067"/>
    </source>
</evidence>
<evidence type="ECO:0000313" key="3">
    <source>
        <dbReference type="EMBL" id="KAK8966894.1"/>
    </source>
</evidence>
<evidence type="ECO:0000256" key="1">
    <source>
        <dbReference type="SAM" id="MobiDB-lite"/>
    </source>
</evidence>
<keyword evidence="4" id="KW-1185">Reference proteome</keyword>
<feature type="region of interest" description="Disordered" evidence="1">
    <location>
        <begin position="1"/>
        <end position="58"/>
    </location>
</feature>
<comment type="caution">
    <text evidence="3">The sequence shown here is derived from an EMBL/GenBank/DDBJ whole genome shotgun (WGS) entry which is preliminary data.</text>
</comment>
<keyword evidence="2" id="KW-0472">Membrane</keyword>
<reference evidence="3 4" key="1">
    <citation type="journal article" date="2022" name="Nat. Plants">
        <title>Genomes of leafy and leafless Platanthera orchids illuminate the evolution of mycoheterotrophy.</title>
        <authorList>
            <person name="Li M.H."/>
            <person name="Liu K.W."/>
            <person name="Li Z."/>
            <person name="Lu H.C."/>
            <person name="Ye Q.L."/>
            <person name="Zhang D."/>
            <person name="Wang J.Y."/>
            <person name="Li Y.F."/>
            <person name="Zhong Z.M."/>
            <person name="Liu X."/>
            <person name="Yu X."/>
            <person name="Liu D.K."/>
            <person name="Tu X.D."/>
            <person name="Liu B."/>
            <person name="Hao Y."/>
            <person name="Liao X.Y."/>
            <person name="Jiang Y.T."/>
            <person name="Sun W.H."/>
            <person name="Chen J."/>
            <person name="Chen Y.Q."/>
            <person name="Ai Y."/>
            <person name="Zhai J.W."/>
            <person name="Wu S.S."/>
            <person name="Zhou Z."/>
            <person name="Hsiao Y.Y."/>
            <person name="Wu W.L."/>
            <person name="Chen Y.Y."/>
            <person name="Lin Y.F."/>
            <person name="Hsu J.L."/>
            <person name="Li C.Y."/>
            <person name="Wang Z.W."/>
            <person name="Zhao X."/>
            <person name="Zhong W.Y."/>
            <person name="Ma X.K."/>
            <person name="Ma L."/>
            <person name="Huang J."/>
            <person name="Chen G.Z."/>
            <person name="Huang M.Z."/>
            <person name="Huang L."/>
            <person name="Peng D.H."/>
            <person name="Luo Y.B."/>
            <person name="Zou S.Q."/>
            <person name="Chen S.P."/>
            <person name="Lan S."/>
            <person name="Tsai W.C."/>
            <person name="Van de Peer Y."/>
            <person name="Liu Z.J."/>
        </authorList>
    </citation>
    <scope>NUCLEOTIDE SEQUENCE [LARGE SCALE GENOMIC DNA]</scope>
    <source>
        <strain evidence="3">Lor288</strain>
    </source>
</reference>
<sequence length="188" mass="21019">MMVRLSAGGGGVPARDEEEGRVSVREEDNQTSPREEQRGVTAGVEVGGRSPQEEEEEGCRWMELIEEGVGESSSPPRGVSDQDPCYDIKNDIYARLVESENPEAISNPDFRDQLDAHFSRLPTSYGVDINVDRADAVLLHQKLLEDAKDPLKRPAFHVRFMKVLFLFISLDFHGNLYVGIYALISLKV</sequence>
<proteinExistence type="predicted"/>
<keyword evidence="2" id="KW-0812">Transmembrane</keyword>
<name>A0ABR2MT94_9ASPA</name>
<feature type="transmembrane region" description="Helical" evidence="2">
    <location>
        <begin position="163"/>
        <end position="184"/>
    </location>
</feature>
<keyword evidence="2" id="KW-1133">Transmembrane helix</keyword>
<dbReference type="EMBL" id="JBBWWR010000005">
    <property type="protein sequence ID" value="KAK8966894.1"/>
    <property type="molecule type" value="Genomic_DNA"/>
</dbReference>
<accession>A0ABR2MT94</accession>
<gene>
    <name evidence="3" type="ORF">KSP40_PGU019206</name>
</gene>
<dbReference type="Proteomes" id="UP001412067">
    <property type="component" value="Unassembled WGS sequence"/>
</dbReference>